<dbReference type="EMBL" id="BARS01029195">
    <property type="protein sequence ID" value="GAG01797.1"/>
    <property type="molecule type" value="Genomic_DNA"/>
</dbReference>
<feature type="non-terminal residue" evidence="2">
    <location>
        <position position="42"/>
    </location>
</feature>
<reference evidence="2" key="1">
    <citation type="journal article" date="2014" name="Front. Microbiol.">
        <title>High frequency of phylogenetically diverse reductive dehalogenase-homologous genes in deep subseafloor sedimentary metagenomes.</title>
        <authorList>
            <person name="Kawai M."/>
            <person name="Futagami T."/>
            <person name="Toyoda A."/>
            <person name="Takaki Y."/>
            <person name="Nishi S."/>
            <person name="Hori S."/>
            <person name="Arai W."/>
            <person name="Tsubouchi T."/>
            <person name="Morono Y."/>
            <person name="Uchiyama I."/>
            <person name="Ito T."/>
            <person name="Fujiyama A."/>
            <person name="Inagaki F."/>
            <person name="Takami H."/>
        </authorList>
    </citation>
    <scope>NUCLEOTIDE SEQUENCE</scope>
    <source>
        <strain evidence="2">Expedition CK06-06</strain>
    </source>
</reference>
<evidence type="ECO:0000313" key="2">
    <source>
        <dbReference type="EMBL" id="GAG01797.1"/>
    </source>
</evidence>
<comment type="caution">
    <text evidence="2">The sequence shown here is derived from an EMBL/GenBank/DDBJ whole genome shotgun (WGS) entry which is preliminary data.</text>
</comment>
<dbReference type="AlphaFoldDB" id="X0URC3"/>
<keyword evidence="1" id="KW-0472">Membrane</keyword>
<keyword evidence="1" id="KW-1133">Transmembrane helix</keyword>
<keyword evidence="1" id="KW-0812">Transmembrane</keyword>
<evidence type="ECO:0000256" key="1">
    <source>
        <dbReference type="SAM" id="Phobius"/>
    </source>
</evidence>
<protein>
    <submittedName>
        <fullName evidence="2">Uncharacterized protein</fullName>
    </submittedName>
</protein>
<gene>
    <name evidence="2" type="ORF">S01H1_45661</name>
</gene>
<feature type="transmembrane region" description="Helical" evidence="1">
    <location>
        <begin position="19"/>
        <end position="41"/>
    </location>
</feature>
<organism evidence="2">
    <name type="scientific">marine sediment metagenome</name>
    <dbReference type="NCBI Taxonomy" id="412755"/>
    <lineage>
        <taxon>unclassified sequences</taxon>
        <taxon>metagenomes</taxon>
        <taxon>ecological metagenomes</taxon>
    </lineage>
</organism>
<name>X0URC3_9ZZZZ</name>
<sequence>MIKENIKPNMSQSEKWAKIISFVFDGSFISIPIFIVICMVIV</sequence>
<accession>X0URC3</accession>
<proteinExistence type="predicted"/>